<protein>
    <submittedName>
        <fullName evidence="1">Uncharacterized protein</fullName>
    </submittedName>
</protein>
<proteinExistence type="predicted"/>
<dbReference type="Proteomes" id="UP000051515">
    <property type="component" value="Unassembled WGS sequence"/>
</dbReference>
<reference evidence="1 2" key="1">
    <citation type="journal article" date="2015" name="Genome Announc.">
        <title>Expanding the biotechnology potential of lactobacilli through comparative genomics of 213 strains and associated genera.</title>
        <authorList>
            <person name="Sun Z."/>
            <person name="Harris H.M."/>
            <person name="McCann A."/>
            <person name="Guo C."/>
            <person name="Argimon S."/>
            <person name="Zhang W."/>
            <person name="Yang X."/>
            <person name="Jeffery I.B."/>
            <person name="Cooney J.C."/>
            <person name="Kagawa T.F."/>
            <person name="Liu W."/>
            <person name="Song Y."/>
            <person name="Salvetti E."/>
            <person name="Wrobel A."/>
            <person name="Rasinkangas P."/>
            <person name="Parkhill J."/>
            <person name="Rea M.C."/>
            <person name="O'Sullivan O."/>
            <person name="Ritari J."/>
            <person name="Douillard F.P."/>
            <person name="Paul Ross R."/>
            <person name="Yang R."/>
            <person name="Briner A.E."/>
            <person name="Felis G.E."/>
            <person name="de Vos W.M."/>
            <person name="Barrangou R."/>
            <person name="Klaenhammer T.R."/>
            <person name="Caufield P.W."/>
            <person name="Cui Y."/>
            <person name="Zhang H."/>
            <person name="O'Toole P.W."/>
        </authorList>
    </citation>
    <scope>NUCLEOTIDE SEQUENCE [LARGE SCALE GENOMIC DNA]</scope>
    <source>
        <strain evidence="1 2">DSM 19674</strain>
    </source>
</reference>
<evidence type="ECO:0000313" key="2">
    <source>
        <dbReference type="Proteomes" id="UP000051515"/>
    </source>
</evidence>
<organism evidence="1 2">
    <name type="scientific">Companilactobacillus bobalius DSM 19674</name>
    <dbReference type="NCBI Taxonomy" id="1423788"/>
    <lineage>
        <taxon>Bacteria</taxon>
        <taxon>Bacillati</taxon>
        <taxon>Bacillota</taxon>
        <taxon>Bacilli</taxon>
        <taxon>Lactobacillales</taxon>
        <taxon>Lactobacillaceae</taxon>
        <taxon>Companilactobacillus</taxon>
        <taxon>Companilactobacillus bobalius</taxon>
    </lineage>
</organism>
<keyword evidence="2" id="KW-1185">Reference proteome</keyword>
<dbReference type="RefSeq" id="WP_056951556.1">
    <property type="nucleotide sequence ID" value="NZ_AZDY01000036.1"/>
</dbReference>
<dbReference type="AlphaFoldDB" id="A0A0R1KJE1"/>
<comment type="caution">
    <text evidence="1">The sequence shown here is derived from an EMBL/GenBank/DDBJ whole genome shotgun (WGS) entry which is preliminary data.</text>
</comment>
<dbReference type="STRING" id="1423788.FC78_GL001395"/>
<gene>
    <name evidence="1" type="ORF">FC78_GL001395</name>
</gene>
<evidence type="ECO:0000313" key="1">
    <source>
        <dbReference type="EMBL" id="KRK83439.1"/>
    </source>
</evidence>
<name>A0A0R1KJE1_9LACO</name>
<dbReference type="EMBL" id="AZDY01000036">
    <property type="protein sequence ID" value="KRK83439.1"/>
    <property type="molecule type" value="Genomic_DNA"/>
</dbReference>
<sequence length="75" mass="8434">MNDLNKLQKFIPQAKEDYQYSELAKKIVMAVSLGKRSVTMAFNQPLSDGAMDALESANVEVNASTTDSYTYEFEF</sequence>
<accession>A0A0R1KJE1</accession>
<dbReference type="PATRIC" id="fig|1423788.3.peg.1436"/>